<dbReference type="Gene3D" id="3.40.640.10">
    <property type="entry name" value="Type I PLP-dependent aspartate aminotransferase-like (Major domain)"/>
    <property type="match status" value="1"/>
</dbReference>
<dbReference type="RefSeq" id="WP_054294393.1">
    <property type="nucleotide sequence ID" value="NZ_CP012752.1"/>
</dbReference>
<dbReference type="Pfam" id="PF00155">
    <property type="entry name" value="Aminotran_1_2"/>
    <property type="match status" value="1"/>
</dbReference>
<proteinExistence type="predicted"/>
<evidence type="ECO:0000259" key="1">
    <source>
        <dbReference type="Pfam" id="PF00155"/>
    </source>
</evidence>
<sequence>MPILQFVERDGILDLGWGHPRPGLLPVRQWQDATRAALDAYDWQALTYGHSAGPQPLVDWLAEHLGTVDALTASPGEFFVTAGASHALTLCATVLAAPGDVALVDVPTYHFALRILRDRGLRLVPVPRDDAGIDVEALGALVDRLRGDGQRIGLLYLVATFGNPTGLSVGEPRRTELVRFARAAGVTIVEDDTYRELGYEGAPPASLWSVDPGGPVVRAGSFSKTVAPGLRLGFVQAGPDVLDRLAGIGYVDSGGGLNHSVALAMATFARSGAYAEHVARVRAAYRSQRDALVDGLRAGVPGLDVPRPAGGWFLWLRLPEGMTAESLMVVAERNGVSFAGGAQFHTDPARGHDHIRLSFSLLSPAGLTDAADRLAAAIRSVAG</sequence>
<organism evidence="2 3">
    <name type="scientific">Kibdelosporangium phytohabitans</name>
    <dbReference type="NCBI Taxonomy" id="860235"/>
    <lineage>
        <taxon>Bacteria</taxon>
        <taxon>Bacillati</taxon>
        <taxon>Actinomycetota</taxon>
        <taxon>Actinomycetes</taxon>
        <taxon>Pseudonocardiales</taxon>
        <taxon>Pseudonocardiaceae</taxon>
        <taxon>Kibdelosporangium</taxon>
    </lineage>
</organism>
<dbReference type="Gene3D" id="3.90.1150.10">
    <property type="entry name" value="Aspartate Aminotransferase, domain 1"/>
    <property type="match status" value="1"/>
</dbReference>
<protein>
    <recommendedName>
        <fullName evidence="1">Aminotransferase class I/classII large domain-containing protein</fullName>
    </recommendedName>
</protein>
<dbReference type="EMBL" id="CP012752">
    <property type="protein sequence ID" value="ALG12500.1"/>
    <property type="molecule type" value="Genomic_DNA"/>
</dbReference>
<accession>A0A0N9ICT2</accession>
<name>A0A0N9ICT2_9PSEU</name>
<gene>
    <name evidence="2" type="ORF">AOZ06_41585</name>
</gene>
<dbReference type="InterPro" id="IPR015422">
    <property type="entry name" value="PyrdxlP-dep_Trfase_small"/>
</dbReference>
<dbReference type="GO" id="GO:0047536">
    <property type="term" value="F:2-aminoadipate transaminase activity"/>
    <property type="evidence" value="ECO:0007669"/>
    <property type="project" value="TreeGrafter"/>
</dbReference>
<dbReference type="InterPro" id="IPR015421">
    <property type="entry name" value="PyrdxlP-dep_Trfase_major"/>
</dbReference>
<dbReference type="KEGG" id="kphy:AOZ06_41585"/>
<keyword evidence="3" id="KW-1185">Reference proteome</keyword>
<dbReference type="STRING" id="860235.AOZ06_41585"/>
<dbReference type="OrthoDB" id="199743at2"/>
<dbReference type="PANTHER" id="PTHR42858">
    <property type="entry name" value="AMINOTRANSFERASE"/>
    <property type="match status" value="1"/>
</dbReference>
<dbReference type="AlphaFoldDB" id="A0A0N9ICT2"/>
<dbReference type="GO" id="GO:0030170">
    <property type="term" value="F:pyridoxal phosphate binding"/>
    <property type="evidence" value="ECO:0007669"/>
    <property type="project" value="InterPro"/>
</dbReference>
<evidence type="ECO:0000313" key="3">
    <source>
        <dbReference type="Proteomes" id="UP000063699"/>
    </source>
</evidence>
<dbReference type="InterPro" id="IPR004839">
    <property type="entry name" value="Aminotransferase_I/II_large"/>
</dbReference>
<reference evidence="2 3" key="1">
    <citation type="submission" date="2015-07" db="EMBL/GenBank/DDBJ databases">
        <title>Genome sequencing of Kibdelosporangium phytohabitans.</title>
        <authorList>
            <person name="Qin S."/>
            <person name="Xing K."/>
        </authorList>
    </citation>
    <scope>NUCLEOTIDE SEQUENCE [LARGE SCALE GENOMIC DNA]</scope>
    <source>
        <strain evidence="2 3">KLBMP1111</strain>
    </source>
</reference>
<dbReference type="CDD" id="cd00609">
    <property type="entry name" value="AAT_like"/>
    <property type="match status" value="1"/>
</dbReference>
<dbReference type="Proteomes" id="UP000063699">
    <property type="component" value="Chromosome"/>
</dbReference>
<evidence type="ECO:0000313" key="2">
    <source>
        <dbReference type="EMBL" id="ALG12500.1"/>
    </source>
</evidence>
<feature type="domain" description="Aminotransferase class I/classII large" evidence="1">
    <location>
        <begin position="31"/>
        <end position="374"/>
    </location>
</feature>
<dbReference type="SUPFAM" id="SSF53383">
    <property type="entry name" value="PLP-dependent transferases"/>
    <property type="match status" value="1"/>
</dbReference>
<dbReference type="PANTHER" id="PTHR42858:SF1">
    <property type="entry name" value="LD15494P"/>
    <property type="match status" value="1"/>
</dbReference>
<dbReference type="InterPro" id="IPR015424">
    <property type="entry name" value="PyrdxlP-dep_Trfase"/>
</dbReference>